<feature type="compositionally biased region" description="Low complexity" evidence="1">
    <location>
        <begin position="2899"/>
        <end position="2913"/>
    </location>
</feature>
<gene>
    <name evidence="3" type="ORF">KVV02_005021</name>
</gene>
<feature type="region of interest" description="Disordered" evidence="1">
    <location>
        <begin position="1"/>
        <end position="80"/>
    </location>
</feature>
<feature type="compositionally biased region" description="Polar residues" evidence="1">
    <location>
        <begin position="572"/>
        <end position="582"/>
    </location>
</feature>
<feature type="compositionally biased region" description="Polar residues" evidence="1">
    <location>
        <begin position="2339"/>
        <end position="2358"/>
    </location>
</feature>
<comment type="caution">
    <text evidence="3">The sequence shown here is derived from an EMBL/GenBank/DDBJ whole genome shotgun (WGS) entry which is preliminary data.</text>
</comment>
<feature type="compositionally biased region" description="Polar residues" evidence="1">
    <location>
        <begin position="1"/>
        <end position="11"/>
    </location>
</feature>
<feature type="compositionally biased region" description="Basic and acidic residues" evidence="1">
    <location>
        <begin position="530"/>
        <end position="546"/>
    </location>
</feature>
<organism evidence="3 4">
    <name type="scientific">Mortierella alpina</name>
    <name type="common">Oleaginous fungus</name>
    <name type="synonym">Mortierella renispora</name>
    <dbReference type="NCBI Taxonomy" id="64518"/>
    <lineage>
        <taxon>Eukaryota</taxon>
        <taxon>Fungi</taxon>
        <taxon>Fungi incertae sedis</taxon>
        <taxon>Mucoromycota</taxon>
        <taxon>Mortierellomycotina</taxon>
        <taxon>Mortierellomycetes</taxon>
        <taxon>Mortierellales</taxon>
        <taxon>Mortierellaceae</taxon>
        <taxon>Mortierella</taxon>
    </lineage>
</organism>
<feature type="compositionally biased region" description="Polar residues" evidence="1">
    <location>
        <begin position="2942"/>
        <end position="2952"/>
    </location>
</feature>
<dbReference type="Proteomes" id="UP000717515">
    <property type="component" value="Unassembled WGS sequence"/>
</dbReference>
<feature type="compositionally biased region" description="Polar residues" evidence="1">
    <location>
        <begin position="107"/>
        <end position="135"/>
    </location>
</feature>
<feature type="compositionally biased region" description="Polar residues" evidence="1">
    <location>
        <begin position="2271"/>
        <end position="2283"/>
    </location>
</feature>
<dbReference type="GO" id="GO:0034703">
    <property type="term" value="C:cation channel complex"/>
    <property type="evidence" value="ECO:0007669"/>
    <property type="project" value="TreeGrafter"/>
</dbReference>
<feature type="compositionally biased region" description="Low complexity" evidence="1">
    <location>
        <begin position="2252"/>
        <end position="2265"/>
    </location>
</feature>
<feature type="compositionally biased region" description="Polar residues" evidence="1">
    <location>
        <begin position="2567"/>
        <end position="2582"/>
    </location>
</feature>
<feature type="compositionally biased region" description="Polar residues" evidence="1">
    <location>
        <begin position="37"/>
        <end position="46"/>
    </location>
</feature>
<feature type="region of interest" description="Disordered" evidence="1">
    <location>
        <begin position="2942"/>
        <end position="3044"/>
    </location>
</feature>
<reference evidence="3" key="1">
    <citation type="submission" date="2021-07" db="EMBL/GenBank/DDBJ databases">
        <title>Draft genome of Mortierella alpina, strain LL118, isolated from an aspen leaf litter sample.</title>
        <authorList>
            <person name="Yang S."/>
            <person name="Vinatzer B.A."/>
        </authorList>
    </citation>
    <scope>NUCLEOTIDE SEQUENCE</scope>
    <source>
        <strain evidence="3">LL118</strain>
    </source>
</reference>
<feature type="compositionally biased region" description="Pro residues" evidence="1">
    <location>
        <begin position="54"/>
        <end position="63"/>
    </location>
</feature>
<proteinExistence type="predicted"/>
<feature type="compositionally biased region" description="Low complexity" evidence="1">
    <location>
        <begin position="2508"/>
        <end position="2519"/>
    </location>
</feature>
<dbReference type="PANTHER" id="PTHR31781">
    <property type="entry name" value="UNC80"/>
    <property type="match status" value="1"/>
</dbReference>
<feature type="region of interest" description="Disordered" evidence="1">
    <location>
        <begin position="2114"/>
        <end position="2139"/>
    </location>
</feature>
<feature type="compositionally biased region" description="Low complexity" evidence="1">
    <location>
        <begin position="2114"/>
        <end position="2129"/>
    </location>
</feature>
<dbReference type="PANTHER" id="PTHR31781:SF1">
    <property type="entry name" value="PROTEIN UNC-80 HOMOLOG"/>
    <property type="match status" value="1"/>
</dbReference>
<feature type="region of interest" description="Disordered" evidence="1">
    <location>
        <begin position="2712"/>
        <end position="2778"/>
    </location>
</feature>
<sequence>MAVIQTGQSHLVPQELSPKSIPTTMPQNHPIPKLPGTMQSSSPQEQPTVAVPSAPVPSTPTPEQPGAAERAAPTPPRVDRNWARVRQKMIGSESILQTRQAAVNSMTDLPSSNGNTNVLRSSTDSNHTKPTSRSATLIPEQPKATYPPMESSGPLSTGLRGVLGFRTVVVQRTQLRKMEKEIEKALSRHINDQGQPRARTVARIGTGARGMISGNTYNLMAMQQETTSVDRALVDELADILNRWKTLIVEVPCKADILKSLAKMLLADRPEPLSRADSTAVLNFFDQMRSMFPQNNDPDNLQDVLWCLDLLSERYACKKDRVIAIARELLSPKVCTATLPLSPKNIHIILSALITLSSEQEKLPEERKDQRLQTFIAESMERIRTGDLGVGKATGGGRPLEEHLSQIAFLRGLIECLRLRDQSVVHYLLRELIPNYWMEPNSKYPAAMDGPVRLLGQAASEIVLNAPVAYADGSELSKSLILDLVLFLQEFLPPAGLPGAVSDEAIAMLIRFVLTIFSIEFPESTQRTKVSLERPRTPKEGQDESPRVSSSSDADPDLHPRTPPRSPRSPSASGENFRSSSQPPQPPNIAGDEPLSPVMRHARTYLDGLWQHGCQNVISEGLKDECENTSFRRLVNLYYHVILGSAKSMSAPLLSSTLCTFFSKMVVHQPEPSERLSVLLLQLSTQHRAAFFKPMIACVASDSTQFVTDYLCILSCLEAHLGLVDLYMKDADMICVIAMTDVGAERPRPDFQTQVLRWGSCTLGQCVILLEFIHAIKRLAKGGDNHETEIGKMFLIDLERKLGMYLVSKERRILVPRPIRIMLCLIFYEIRMLCKTIHRPGWLPRILDWAINLNLPSEGGAHGGPSGISETMRLRIRHIYSSVDDLLGEHRDRYSINIDSTGMSTHGSPIVSSHSNKIGSYHNGTKGYSQQRRTGRIPDIRLDETVTVLMLLITVHSAIHASEYLTLVEPLWNVYCLESRPKVTSLSAFLFVKCADIAPKTIYSLVSRDLINEDPYKRLSAVERLNILFDHRNELLSQPYVIDPSSRGPFRNATIQVPFVISEVGSNRYTMDEPRWLTELKNAGNFPPDIRNRFRESGWGEEDQQEIEMTRRAQTPLMLSWTGYLDEDYESKANFGRTYTVLPKDRHATVLIPVLNSLNLGTIDLLNDKAIGVRAAVVNFLSDYMRNEPVLFVRSFFSEIVLARPDRQRDLVSRLHMLLSYSSRLPAAFAYALFNHLLGLLKWFQRNSKPQGFEMLTIILPLLADVVSSTNDIVFKDFKRNKVDVFFAALGRFWFKPHIIPESMFPNRLTSPDQVLAHLDVPQQLFKMTLININQIQFMAMFLYRYPMEEPYIKASIGRFSRMPRLDATDPAAAGPKLEDSQYLPDTSATQARFIAALASQNRNLRSLSSLRARVWLHFVLNMIQKMDKKSAERLELMNILNGVNVILLEHGSDLAIVGQALDVYVTAATRLRRFFSSQNGYGLFFCALFKTYCDSARITAIRDTIDAAFYRFYLLHQEAFVLQSLGAIVPLMLRNMSSEQSGIMAKGLFAFLEALDQPTTTNHSKALGVQSLSETYHERSTYGGPQLEIPQWISSLIPKDSKVLQSSNVLQKREFSIADSIKLFLSVIAYDPGSLRSEQFVRVLRQLLPFFLEREAILITSGLDSLIEIFARFARSSKPLVPPSFVPPLVAPRETQDIEDSMCDISRFALFPSPLSKIQAIKGKTWAQNDRVAVKHEFLCLVQLFCDHGGQLAEMQHQRMATLVRSIVKDYTLLKIPCTTEWIKDYIKSVVLPIRNPQQCSRAAVYVIFQFAHALRSQYKVIDFSGFLNGLTQIVEDDRQLLRNSTELPIVFREKVANPSLIVAVKSDWAVESSHISQARFCSSVVDLVLAMINNADTDILAELEQTTPTPRFMAYIVIPLCLRFKTRFHTNCLDILEMQFWLRLLGLTVKAAEFDPTSRRTSRTAGLFAPMLNAARATRKRASIDISAPASPQQQQPPMSAFLAPPPAGVSPQTPIHARMPSLQINDHDHDHDRDHEIEASQVRQESPMNASPGLIVDFIALRIIMVRGERYLSYHPGCWLDIFNIVRKYFSAHAFVGSSLTGAGGLRLNSTSNGSGPSSPNLLSTPFPTTPRAEGPMTPRHSIGGFASFPSFMRSSSEMTPFHGSAHTKENLPATALGCILWSFAETIIFNRLPLMIMMRPFLLDQLRLLDLQPQVSSIRQSRSTGSSGANSPAFYWPSPSFAPERQFGGNSSPGSSPQPLGADHGHSTSVPSHDTTAAQRRQRDERRKQWKSWSKPAQPAQTMIALTAMEEPIRVSATPPMSPRLPFSRGHQRQRSFVSTSEQSSGGGPSNTPRISIHHSRSQRTQRPDSASKGAEQMLPKVLADRANRSMEHVRIMMNTTSDGMTAFSEFGVPMYPEKRAASTGLSPSMAAYGDRREPSPFSTSESTHSNDHPQFLLPGKYERQPVSPGFGSMFLAREAALRAPILSSTDAERPVPSPFLAQSTSLTVPSTSPTAGRGLSSHNSPQNSVGGMQGSDSGDANSYFEISSPPTPSRGTERLTMPSVSIENSTLSPTSGIMSGPSPKKSRSILKPRIVTTPSLKLEPIPQLEAAAELTPTGARSPGVFDRQGMQSSRSSHGRNPDEGAAAGAIGNRRSSLSSHDLLDHRMACLKARTKIFLQNVEEEIGLVLSCFPSEFSIDTAPLPVADPPVTTTAPATPVAQPVADGASPSAGDPSSLPGLAQYPEGEQLNLDENTRPHQSRLSLTVPSRRTPSITIQDQSYLTPSPIHPLPSAIAGGHHQFRTSLERAEENDTVPFLLGSPPPSTAKERRSKSVLFSRQRSMNHTGGDINSSIFYPTAAPPLPTLTKGSSHSVSQINNSLPAFSITESSPPMPSSSSSSSTFAPSSLPFSPPLPGQSNVTIPLDSTAAAAAVPTQVSGHPTLNVHSSNAERARDPSTYSFPGAPLPIPELRIFTPGTSPSLDQNPDHDPNHNHDHDHDRNPGLMSQDAGQESTPPSPSVPYNVIGLGVRDAGSAQESSD</sequence>
<feature type="region of interest" description="Disordered" evidence="1">
    <location>
        <begin position="2424"/>
        <end position="2468"/>
    </location>
</feature>
<feature type="region of interest" description="Disordered" evidence="1">
    <location>
        <begin position="2320"/>
        <end position="2382"/>
    </location>
</feature>
<feature type="region of interest" description="Disordered" evidence="1">
    <location>
        <begin position="2494"/>
        <end position="2593"/>
    </location>
</feature>
<feature type="region of interest" description="Disordered" evidence="1">
    <location>
        <begin position="2249"/>
        <end position="2305"/>
    </location>
</feature>
<evidence type="ECO:0000256" key="1">
    <source>
        <dbReference type="SAM" id="MobiDB-lite"/>
    </source>
</evidence>
<name>A0A9P8CUM9_MORAP</name>
<dbReference type="EMBL" id="JAIFTL010000250">
    <property type="protein sequence ID" value="KAG9320873.1"/>
    <property type="molecule type" value="Genomic_DNA"/>
</dbReference>
<feature type="domain" description="Protein UNC80 C-terminal" evidence="2">
    <location>
        <begin position="1163"/>
        <end position="1280"/>
    </location>
</feature>
<dbReference type="GO" id="GO:0055080">
    <property type="term" value="P:monoatomic cation homeostasis"/>
    <property type="evidence" value="ECO:0007669"/>
    <property type="project" value="TreeGrafter"/>
</dbReference>
<feature type="region of interest" description="Disordered" evidence="1">
    <location>
        <begin position="107"/>
        <end position="136"/>
    </location>
</feature>
<accession>A0A9P8CUM9</accession>
<feature type="region of interest" description="Disordered" evidence="1">
    <location>
        <begin position="2889"/>
        <end position="2925"/>
    </location>
</feature>
<evidence type="ECO:0000259" key="2">
    <source>
        <dbReference type="Pfam" id="PF20262"/>
    </source>
</evidence>
<feature type="region of interest" description="Disordered" evidence="1">
    <location>
        <begin position="2620"/>
        <end position="2658"/>
    </location>
</feature>
<feature type="compositionally biased region" description="Low complexity" evidence="1">
    <location>
        <begin position="2712"/>
        <end position="2730"/>
    </location>
</feature>
<feature type="region of interest" description="Disordered" evidence="1">
    <location>
        <begin position="527"/>
        <end position="595"/>
    </location>
</feature>
<feature type="compositionally biased region" description="Polar residues" evidence="1">
    <location>
        <begin position="2765"/>
        <end position="2778"/>
    </location>
</feature>
<feature type="domain" description="Protein UNC80 C-terminal" evidence="2">
    <location>
        <begin position="1391"/>
        <end position="1561"/>
    </location>
</feature>
<dbReference type="InterPro" id="IPR046460">
    <property type="entry name" value="UNC80_C"/>
</dbReference>
<evidence type="ECO:0000313" key="4">
    <source>
        <dbReference type="Proteomes" id="UP000717515"/>
    </source>
</evidence>
<dbReference type="GO" id="GO:0005261">
    <property type="term" value="F:monoatomic cation channel activity"/>
    <property type="evidence" value="ECO:0007669"/>
    <property type="project" value="TreeGrafter"/>
</dbReference>
<feature type="region of interest" description="Disordered" evidence="1">
    <location>
        <begin position="2819"/>
        <end position="2839"/>
    </location>
</feature>
<feature type="compositionally biased region" description="Polar residues" evidence="1">
    <location>
        <begin position="2525"/>
        <end position="2545"/>
    </location>
</feature>
<feature type="compositionally biased region" description="Basic and acidic residues" evidence="1">
    <location>
        <begin position="2989"/>
        <end position="3005"/>
    </location>
</feature>
<dbReference type="Pfam" id="PF20262">
    <property type="entry name" value="UNC80_C"/>
    <property type="match status" value="2"/>
</dbReference>
<protein>
    <recommendedName>
        <fullName evidence="2">Protein UNC80 C-terminal domain-containing protein</fullName>
    </recommendedName>
</protein>
<evidence type="ECO:0000313" key="3">
    <source>
        <dbReference type="EMBL" id="KAG9320873.1"/>
    </source>
</evidence>